<dbReference type="InterPro" id="IPR004701">
    <property type="entry name" value="PTS_EIIA_man-typ"/>
</dbReference>
<dbReference type="SUPFAM" id="SSF53062">
    <property type="entry name" value="PTS system fructose IIA component-like"/>
    <property type="match status" value="1"/>
</dbReference>
<dbReference type="EC" id="2.7.1.69" evidence="4"/>
<dbReference type="KEGG" id="yak:ACZ76_14500"/>
<proteinExistence type="predicted"/>
<dbReference type="Proteomes" id="UP000069914">
    <property type="component" value="Chromosome"/>
</dbReference>
<dbReference type="Pfam" id="PF03610">
    <property type="entry name" value="EIIA-man"/>
    <property type="match status" value="1"/>
</dbReference>
<dbReference type="EMBL" id="CQEM01000012">
    <property type="protein sequence ID" value="CNL39230.1"/>
    <property type="molecule type" value="Genomic_DNA"/>
</dbReference>
<evidence type="ECO:0000313" key="6">
    <source>
        <dbReference type="Proteomes" id="UP000069914"/>
    </source>
</evidence>
<evidence type="ECO:0000313" key="5">
    <source>
        <dbReference type="Proteomes" id="UP000040088"/>
    </source>
</evidence>
<dbReference type="EMBL" id="CP011975">
    <property type="protein sequence ID" value="AKP34649.1"/>
    <property type="molecule type" value="Genomic_DNA"/>
</dbReference>
<reference evidence="4" key="2">
    <citation type="submission" date="2015-03" db="EMBL/GenBank/DDBJ databases">
        <authorList>
            <person name="Murphy D."/>
        </authorList>
    </citation>
    <scope>NUCLEOTIDE SEQUENCE [LARGE SCALE GENOMIC DNA]</scope>
    <source>
        <strain evidence="4">IP27925</strain>
    </source>
</reference>
<dbReference type="InterPro" id="IPR051471">
    <property type="entry name" value="Bacterial_PTS_sugar_comp"/>
</dbReference>
<feature type="domain" description="PTS EIIA type-4" evidence="2">
    <location>
        <begin position="1"/>
        <end position="129"/>
    </location>
</feature>
<dbReference type="RefSeq" id="WP_048619555.1">
    <property type="nucleotide sequence ID" value="NZ_CABHQD010000213.1"/>
</dbReference>
<organism evidence="4 5">
    <name type="scientific">Yersinia aleksiciae</name>
    <dbReference type="NCBI Taxonomy" id="263819"/>
    <lineage>
        <taxon>Bacteria</taxon>
        <taxon>Pseudomonadati</taxon>
        <taxon>Pseudomonadota</taxon>
        <taxon>Gammaproteobacteria</taxon>
        <taxon>Enterobacterales</taxon>
        <taxon>Yersiniaceae</taxon>
        <taxon>Yersinia</taxon>
    </lineage>
</organism>
<evidence type="ECO:0000313" key="3">
    <source>
        <dbReference type="EMBL" id="AKP34649.1"/>
    </source>
</evidence>
<dbReference type="AlphaFoldDB" id="A0A0T9UFY4"/>
<dbReference type="Gene3D" id="3.40.50.510">
    <property type="entry name" value="Phosphotransferase system, mannose-type IIA component"/>
    <property type="match status" value="1"/>
</dbReference>
<dbReference type="PANTHER" id="PTHR33799:SF1">
    <property type="entry name" value="PTS SYSTEM MANNOSE-SPECIFIC EIIAB COMPONENT-RELATED"/>
    <property type="match status" value="1"/>
</dbReference>
<dbReference type="GeneID" id="61903088"/>
<sequence length="142" mass="15616">MIHILLATHGKLAEGLLDSAKMVYGELAQTSFVSLRNEGGIESFKREFAQEIERQNQYVDGILVLCDLQSGTPYNVACCHAFSPDSVKPIAVICGVNFPMLLMSMDFVDSDDVHFVAKTLVTQAAESMIYAQPPQVAPDEEF</sequence>
<dbReference type="GO" id="GO:0016740">
    <property type="term" value="F:transferase activity"/>
    <property type="evidence" value="ECO:0007669"/>
    <property type="project" value="UniProtKB-KW"/>
</dbReference>
<dbReference type="InterPro" id="IPR036662">
    <property type="entry name" value="PTS_EIIA_man-typ_sf"/>
</dbReference>
<reference evidence="3 6" key="1">
    <citation type="journal article" date="2015" name="Genome Announc.">
        <title>De Novo Genome Sequence of Yersinia aleksiciae Y159T.</title>
        <authorList>
            <person name="Sprague L.D."/>
            <person name="Neubauer H."/>
        </authorList>
    </citation>
    <scope>NUCLEOTIDE SEQUENCE [LARGE SCALE GENOMIC DNA]</scope>
    <source>
        <strain evidence="3 6">159</strain>
    </source>
</reference>
<evidence type="ECO:0000256" key="1">
    <source>
        <dbReference type="ARBA" id="ARBA00022679"/>
    </source>
</evidence>
<dbReference type="PANTHER" id="PTHR33799">
    <property type="entry name" value="PTS PERMEASE-RELATED-RELATED"/>
    <property type="match status" value="1"/>
</dbReference>
<evidence type="ECO:0000259" key="2">
    <source>
        <dbReference type="PROSITE" id="PS51096"/>
    </source>
</evidence>
<dbReference type="OrthoDB" id="3183705at2"/>
<dbReference type="Proteomes" id="UP000040088">
    <property type="component" value="Unassembled WGS sequence"/>
</dbReference>
<accession>A0A0T9UFY4</accession>
<dbReference type="GO" id="GO:0009401">
    <property type="term" value="P:phosphoenolpyruvate-dependent sugar phosphotransferase system"/>
    <property type="evidence" value="ECO:0007669"/>
    <property type="project" value="InterPro"/>
</dbReference>
<name>A0A0T9UFY4_YERAE</name>
<protein>
    <submittedName>
        <fullName evidence="3">PTS fructose transporter subunit IIA</fullName>
    </submittedName>
    <submittedName>
        <fullName evidence="4">Sorbose-specific PTS uptake system component</fullName>
        <ecNumber evidence="4">2.7.1.69</ecNumber>
    </submittedName>
</protein>
<evidence type="ECO:0000313" key="4">
    <source>
        <dbReference type="EMBL" id="CNL39230.1"/>
    </source>
</evidence>
<reference evidence="5" key="3">
    <citation type="submission" date="2015-03" db="EMBL/GenBank/DDBJ databases">
        <authorList>
            <consortium name="Pathogen Informatics"/>
        </authorList>
    </citation>
    <scope>NUCLEOTIDE SEQUENCE [LARGE SCALE GENOMIC DNA]</scope>
    <source>
        <strain evidence="5">IP27925</strain>
    </source>
</reference>
<keyword evidence="6" id="KW-1185">Reference proteome</keyword>
<dbReference type="GO" id="GO:0016020">
    <property type="term" value="C:membrane"/>
    <property type="evidence" value="ECO:0007669"/>
    <property type="project" value="InterPro"/>
</dbReference>
<keyword evidence="1 4" id="KW-0808">Transferase</keyword>
<dbReference type="PROSITE" id="PS51096">
    <property type="entry name" value="PTS_EIIA_TYPE_4"/>
    <property type="match status" value="1"/>
</dbReference>
<gene>
    <name evidence="4" type="primary">sorF</name>
    <name evidence="3" type="ORF">ACZ76_14500</name>
    <name evidence="4" type="ORF">ERS008460_02742</name>
</gene>